<evidence type="ECO:0000256" key="1">
    <source>
        <dbReference type="SAM" id="Phobius"/>
    </source>
</evidence>
<sequence>MWNRTILKSNAKIALTGRYWVAFAVSLLTSLLGGGYSFLTKGIHMAWTLPPYGDILLMIFVSMPFVIGTCRFFLHNHFGVTDFGTVFSGFQLNYSNGVGAMFVTNLLIGLWSLLLVVPGIIKALEYTMVPYLLADNPSLPGSRAREISRMMTNGEKWNILVLELSFLGWFLLGTLCLGVGILFVIPYFNATMTELYIYLRDRAIQTNMLNPAELGLVQPAQEYRQPYQY</sequence>
<feature type="transmembrane region" description="Helical" evidence="1">
    <location>
        <begin position="20"/>
        <end position="39"/>
    </location>
</feature>
<organism evidence="2 3">
    <name type="scientific">Caproiciproducens galactitolivorans</name>
    <dbReference type="NCBI Taxonomy" id="642589"/>
    <lineage>
        <taxon>Bacteria</taxon>
        <taxon>Bacillati</taxon>
        <taxon>Bacillota</taxon>
        <taxon>Clostridia</taxon>
        <taxon>Eubacteriales</taxon>
        <taxon>Acutalibacteraceae</taxon>
        <taxon>Caproiciproducens</taxon>
    </lineage>
</organism>
<dbReference type="RefSeq" id="WP_135658879.1">
    <property type="nucleotide sequence ID" value="NZ_JAJUFJ010000011.1"/>
</dbReference>
<proteinExistence type="predicted"/>
<dbReference type="AlphaFoldDB" id="A0A4Z0YCI3"/>
<dbReference type="OrthoDB" id="9784844at2"/>
<evidence type="ECO:0000313" key="3">
    <source>
        <dbReference type="Proteomes" id="UP000297714"/>
    </source>
</evidence>
<dbReference type="Proteomes" id="UP000297714">
    <property type="component" value="Unassembled WGS sequence"/>
</dbReference>
<comment type="caution">
    <text evidence="2">The sequence shown here is derived from an EMBL/GenBank/DDBJ whole genome shotgun (WGS) entry which is preliminary data.</text>
</comment>
<keyword evidence="1" id="KW-0472">Membrane</keyword>
<keyword evidence="1" id="KW-1133">Transmembrane helix</keyword>
<keyword evidence="1" id="KW-0812">Transmembrane</keyword>
<name>A0A4Z0YCI3_9FIRM</name>
<dbReference type="InterPro" id="IPR010380">
    <property type="entry name" value="DUF975"/>
</dbReference>
<evidence type="ECO:0008006" key="4">
    <source>
        <dbReference type="Google" id="ProtNLM"/>
    </source>
</evidence>
<protein>
    <recommendedName>
        <fullName evidence="4">DUF975 family protein</fullName>
    </recommendedName>
</protein>
<dbReference type="Pfam" id="PF06161">
    <property type="entry name" value="DUF975"/>
    <property type="match status" value="1"/>
</dbReference>
<reference evidence="2 3" key="1">
    <citation type="submission" date="2019-04" db="EMBL/GenBank/DDBJ databases">
        <authorList>
            <person name="Poehlein A."/>
            <person name="Bengelsdorf F.R."/>
            <person name="Duerre P."/>
            <person name="Daniel R."/>
        </authorList>
    </citation>
    <scope>NUCLEOTIDE SEQUENCE [LARGE SCALE GENOMIC DNA]</scope>
    <source>
        <strain evidence="2 3">BS-1</strain>
    </source>
</reference>
<keyword evidence="3" id="KW-1185">Reference proteome</keyword>
<dbReference type="PANTHER" id="PTHR40076:SF1">
    <property type="entry name" value="MEMBRANE PROTEIN"/>
    <property type="match status" value="1"/>
</dbReference>
<feature type="transmembrane region" description="Helical" evidence="1">
    <location>
        <begin position="159"/>
        <end position="188"/>
    </location>
</feature>
<accession>A0A4Z0YCI3</accession>
<evidence type="ECO:0000313" key="2">
    <source>
        <dbReference type="EMBL" id="TGJ76660.1"/>
    </source>
</evidence>
<feature type="transmembrane region" description="Helical" evidence="1">
    <location>
        <begin position="51"/>
        <end position="74"/>
    </location>
</feature>
<gene>
    <name evidence="2" type="ORF">CAGA_12020</name>
</gene>
<dbReference type="EMBL" id="SRMQ01000004">
    <property type="protein sequence ID" value="TGJ76660.1"/>
    <property type="molecule type" value="Genomic_DNA"/>
</dbReference>
<dbReference type="PANTHER" id="PTHR40076">
    <property type="entry name" value="MEMBRANE PROTEIN-RELATED"/>
    <property type="match status" value="1"/>
</dbReference>
<feature type="transmembrane region" description="Helical" evidence="1">
    <location>
        <begin position="94"/>
        <end position="121"/>
    </location>
</feature>